<feature type="chain" id="PRO_5021822049" description="Porin" evidence="1">
    <location>
        <begin position="28"/>
        <end position="460"/>
    </location>
</feature>
<dbReference type="AlphaFoldDB" id="A0A517Y5F3"/>
<dbReference type="Proteomes" id="UP000315017">
    <property type="component" value="Chromosome"/>
</dbReference>
<proteinExistence type="predicted"/>
<name>A0A517Y5F3_9BACT</name>
<keyword evidence="3" id="KW-1185">Reference proteome</keyword>
<evidence type="ECO:0000256" key="1">
    <source>
        <dbReference type="SAM" id="SignalP"/>
    </source>
</evidence>
<reference evidence="2 3" key="1">
    <citation type="submission" date="2019-02" db="EMBL/GenBank/DDBJ databases">
        <title>Deep-cultivation of Planctomycetes and their phenomic and genomic characterization uncovers novel biology.</title>
        <authorList>
            <person name="Wiegand S."/>
            <person name="Jogler M."/>
            <person name="Boedeker C."/>
            <person name="Pinto D."/>
            <person name="Vollmers J."/>
            <person name="Rivas-Marin E."/>
            <person name="Kohn T."/>
            <person name="Peeters S.H."/>
            <person name="Heuer A."/>
            <person name="Rast P."/>
            <person name="Oberbeckmann S."/>
            <person name="Bunk B."/>
            <person name="Jeske O."/>
            <person name="Meyerdierks A."/>
            <person name="Storesund J.E."/>
            <person name="Kallscheuer N."/>
            <person name="Luecker S."/>
            <person name="Lage O.M."/>
            <person name="Pohl T."/>
            <person name="Merkel B.J."/>
            <person name="Hornburger P."/>
            <person name="Mueller R.-W."/>
            <person name="Bruemmer F."/>
            <person name="Labrenz M."/>
            <person name="Spormann A.M."/>
            <person name="Op den Camp H."/>
            <person name="Overmann J."/>
            <person name="Amann R."/>
            <person name="Jetten M.S.M."/>
            <person name="Mascher T."/>
            <person name="Medema M.H."/>
            <person name="Devos D.P."/>
            <person name="Kaster A.-K."/>
            <person name="Ovreas L."/>
            <person name="Rohde M."/>
            <person name="Galperin M.Y."/>
            <person name="Jogler C."/>
        </authorList>
    </citation>
    <scope>NUCLEOTIDE SEQUENCE [LARGE SCALE GENOMIC DNA]</scope>
    <source>
        <strain evidence="2 3">ETA_A8</strain>
    </source>
</reference>
<accession>A0A517Y5F3</accession>
<evidence type="ECO:0000313" key="2">
    <source>
        <dbReference type="EMBL" id="QDU25473.1"/>
    </source>
</evidence>
<feature type="signal peptide" evidence="1">
    <location>
        <begin position="1"/>
        <end position="27"/>
    </location>
</feature>
<keyword evidence="1" id="KW-0732">Signal</keyword>
<sequence precursor="true">MQRVRNLGMKLLAVVLCAGIGVLRSTAGQELDAEFPAAVVSHSVADSLAEIAPPCPDCVCPTCRCATCECPVKPAPCQPCPHVSTLQPFWNVNIFGTLQANMMYNTARAVAPGIPMFLAPGAVQPENTVDIFARSSSLGALFTGPDVGNFKAGGLMLAMFYNDALIVDRYGFLPLQAFGELRNEDWRIAAGLQFNVFSPNLPTMLTFSSLIASGNAGNNFPGQFRVERYLHPDSNSQWTIQAALSDPIATGVVSQTPISQIITGAPPLRISEDNGWPNIEGRIAYATGELKQEGLEPKRAFEIGVSAVGGQLRTAIPLNPNVVANTYGLGVDLRWRINERWGIVGEGFVGQGLGFLNAGVLQSTNTMTFNSIRTRGAWGEIYHYLTPCLHTHVGAGFDDPLDADLNVAQITYNQTVFGNLIWDVTHQFRVGFEVTYRETDYVGLPNNQGVGLQTQVQWTF</sequence>
<protein>
    <recommendedName>
        <fullName evidence="4">Porin</fullName>
    </recommendedName>
</protein>
<dbReference type="EMBL" id="CP036274">
    <property type="protein sequence ID" value="QDU25473.1"/>
    <property type="molecule type" value="Genomic_DNA"/>
</dbReference>
<dbReference type="KEGG" id="aagg:ETAA8_05410"/>
<evidence type="ECO:0000313" key="3">
    <source>
        <dbReference type="Proteomes" id="UP000315017"/>
    </source>
</evidence>
<gene>
    <name evidence="2" type="ORF">ETAA8_05410</name>
</gene>
<organism evidence="2 3">
    <name type="scientific">Anatilimnocola aggregata</name>
    <dbReference type="NCBI Taxonomy" id="2528021"/>
    <lineage>
        <taxon>Bacteria</taxon>
        <taxon>Pseudomonadati</taxon>
        <taxon>Planctomycetota</taxon>
        <taxon>Planctomycetia</taxon>
        <taxon>Pirellulales</taxon>
        <taxon>Pirellulaceae</taxon>
        <taxon>Anatilimnocola</taxon>
    </lineage>
</organism>
<dbReference type="SUPFAM" id="SSF56935">
    <property type="entry name" value="Porins"/>
    <property type="match status" value="1"/>
</dbReference>
<evidence type="ECO:0008006" key="4">
    <source>
        <dbReference type="Google" id="ProtNLM"/>
    </source>
</evidence>